<dbReference type="Proteomes" id="UP001605036">
    <property type="component" value="Unassembled WGS sequence"/>
</dbReference>
<evidence type="ECO:0000313" key="3">
    <source>
        <dbReference type="Proteomes" id="UP001605036"/>
    </source>
</evidence>
<dbReference type="EMBL" id="JBHFFA010000005">
    <property type="protein sequence ID" value="KAL2624425.1"/>
    <property type="molecule type" value="Genomic_DNA"/>
</dbReference>
<feature type="region of interest" description="Disordered" evidence="1">
    <location>
        <begin position="1"/>
        <end position="39"/>
    </location>
</feature>
<sequence length="128" mass="13799">MVAKGSPMGANGLPMEANSLPARAKGRNGLGEFDQRRFGGPSQMVARNEACLVLLRSSRKMLSNDTKNTPSPFIDQKLCKFSQPNCQQAFANASEAIANAGNWFASGGQFPPRESDTRHFAVPRPNSS</sequence>
<evidence type="ECO:0000313" key="2">
    <source>
        <dbReference type="EMBL" id="KAL2624425.1"/>
    </source>
</evidence>
<reference evidence="2 3" key="1">
    <citation type="submission" date="2024-09" db="EMBL/GenBank/DDBJ databases">
        <title>Chromosome-scale assembly of Riccia fluitans.</title>
        <authorList>
            <person name="Paukszto L."/>
            <person name="Sawicki J."/>
            <person name="Karawczyk K."/>
            <person name="Piernik-Szablinska J."/>
            <person name="Szczecinska M."/>
            <person name="Mazdziarz M."/>
        </authorList>
    </citation>
    <scope>NUCLEOTIDE SEQUENCE [LARGE SCALE GENOMIC DNA]</scope>
    <source>
        <strain evidence="2">Rf_01</strain>
        <tissue evidence="2">Aerial parts of the thallus</tissue>
    </source>
</reference>
<feature type="region of interest" description="Disordered" evidence="1">
    <location>
        <begin position="107"/>
        <end position="128"/>
    </location>
</feature>
<comment type="caution">
    <text evidence="2">The sequence shown here is derived from an EMBL/GenBank/DDBJ whole genome shotgun (WGS) entry which is preliminary data.</text>
</comment>
<protein>
    <submittedName>
        <fullName evidence="2">Uncharacterized protein</fullName>
    </submittedName>
</protein>
<accession>A0ABD1YD04</accession>
<proteinExistence type="predicted"/>
<keyword evidence="3" id="KW-1185">Reference proteome</keyword>
<evidence type="ECO:0000256" key="1">
    <source>
        <dbReference type="SAM" id="MobiDB-lite"/>
    </source>
</evidence>
<dbReference type="AlphaFoldDB" id="A0ABD1YD04"/>
<gene>
    <name evidence="2" type="ORF">R1flu_008670</name>
</gene>
<name>A0ABD1YD04_9MARC</name>
<organism evidence="2 3">
    <name type="scientific">Riccia fluitans</name>
    <dbReference type="NCBI Taxonomy" id="41844"/>
    <lineage>
        <taxon>Eukaryota</taxon>
        <taxon>Viridiplantae</taxon>
        <taxon>Streptophyta</taxon>
        <taxon>Embryophyta</taxon>
        <taxon>Marchantiophyta</taxon>
        <taxon>Marchantiopsida</taxon>
        <taxon>Marchantiidae</taxon>
        <taxon>Marchantiales</taxon>
        <taxon>Ricciaceae</taxon>
        <taxon>Riccia</taxon>
    </lineage>
</organism>